<dbReference type="InterPro" id="IPR001330">
    <property type="entry name" value="Prenyltrans"/>
</dbReference>
<protein>
    <recommendedName>
        <fullName evidence="8">Prenyltransferase alpha-alpha toroid domain-containing protein</fullName>
    </recommendedName>
</protein>
<keyword evidence="3" id="KW-0637">Prenyltransferase</keyword>
<keyword evidence="10" id="KW-1185">Reference proteome</keyword>
<evidence type="ECO:0000256" key="6">
    <source>
        <dbReference type="ARBA" id="ARBA00022737"/>
    </source>
</evidence>
<dbReference type="GO" id="GO:0046872">
    <property type="term" value="F:metal ion binding"/>
    <property type="evidence" value="ECO:0007669"/>
    <property type="project" value="UniProtKB-KW"/>
</dbReference>
<evidence type="ECO:0000313" key="10">
    <source>
        <dbReference type="Proteomes" id="UP000039046"/>
    </source>
</evidence>
<dbReference type="InterPro" id="IPR045089">
    <property type="entry name" value="PGGT1B-like"/>
</dbReference>
<evidence type="ECO:0000256" key="2">
    <source>
        <dbReference type="ARBA" id="ARBA00010497"/>
    </source>
</evidence>
<dbReference type="GO" id="GO:0004662">
    <property type="term" value="F:CAAX-protein geranylgeranyltransferase activity"/>
    <property type="evidence" value="ECO:0007669"/>
    <property type="project" value="TreeGrafter"/>
</dbReference>
<dbReference type="SUPFAM" id="SSF48239">
    <property type="entry name" value="Terpenoid cyclases/Protein prenyltransferases"/>
    <property type="match status" value="1"/>
</dbReference>
<organism evidence="9 10">
    <name type="scientific">[Torrubiella] hemipterigena</name>
    <dbReference type="NCBI Taxonomy" id="1531966"/>
    <lineage>
        <taxon>Eukaryota</taxon>
        <taxon>Fungi</taxon>
        <taxon>Dikarya</taxon>
        <taxon>Ascomycota</taxon>
        <taxon>Pezizomycotina</taxon>
        <taxon>Sordariomycetes</taxon>
        <taxon>Hypocreomycetidae</taxon>
        <taxon>Hypocreales</taxon>
        <taxon>Clavicipitaceae</taxon>
        <taxon>Clavicipitaceae incertae sedis</taxon>
        <taxon>'Torrubiella' clade</taxon>
    </lineage>
</organism>
<comment type="similarity">
    <text evidence="2">Belongs to the protein prenyltransferase subunit beta family.</text>
</comment>
<dbReference type="InterPro" id="IPR008930">
    <property type="entry name" value="Terpenoid_cyclase/PrenylTrfase"/>
</dbReference>
<dbReference type="Pfam" id="PF00432">
    <property type="entry name" value="Prenyltrans"/>
    <property type="match status" value="1"/>
</dbReference>
<sequence length="421" mass="46631">MAAAAEESALQIQRHVKYWKRCHTSYLPAPYLSADSIRLTLACFIVSSLDILNAPITAEERQSIRKWVLSLQHPDGGFCGSSTHAHDGHQASKGTANLAATYFALVLLALAAGDDEQEQARAFDQVKRKKLLLWLKKLQSEDGTFGQVLWDGAPAGGNDVRHGYIAAGIRWMLRGDVEQGSPAWVQDFDVDRLREAVRRAQTYDGGIGESSYQHESHGGYTYCGVSALALLDRPNNLDEMHNDGLEAKVRDASGLLKFLSMRQFSYLSEQEIEDDGESENYIETEMQNMSLEEESPFVGFNGRWNKKADTCYAWWNGGSLSILDRLSVVKAEPSRRYLLDITQHIIGGFSKNAGGPPDVQHSYFGLAALSILHDSSVKELDVMLCCAMDTTRKIVKARDGLIASESASAGAWDDGFWDQKK</sequence>
<keyword evidence="5" id="KW-0479">Metal-binding</keyword>
<gene>
    <name evidence="9" type="ORF">VHEMI09313</name>
</gene>
<feature type="domain" description="Prenyltransferase alpha-alpha toroid" evidence="8">
    <location>
        <begin position="10"/>
        <end position="385"/>
    </location>
</feature>
<dbReference type="PANTHER" id="PTHR11774:SF4">
    <property type="entry name" value="GERANYLGERANYL TRANSFERASE TYPE-1 SUBUNIT BETA"/>
    <property type="match status" value="1"/>
</dbReference>
<accession>A0A0A1TQ53</accession>
<dbReference type="STRING" id="1531966.A0A0A1TQ53"/>
<evidence type="ECO:0000256" key="4">
    <source>
        <dbReference type="ARBA" id="ARBA00022679"/>
    </source>
</evidence>
<evidence type="ECO:0000256" key="1">
    <source>
        <dbReference type="ARBA" id="ARBA00001947"/>
    </source>
</evidence>
<evidence type="ECO:0000259" key="8">
    <source>
        <dbReference type="Pfam" id="PF00432"/>
    </source>
</evidence>
<comment type="cofactor">
    <cofactor evidence="1">
        <name>Zn(2+)</name>
        <dbReference type="ChEBI" id="CHEBI:29105"/>
    </cofactor>
</comment>
<dbReference type="HOGENOM" id="CLU_028946_2_0_1"/>
<evidence type="ECO:0000313" key="9">
    <source>
        <dbReference type="EMBL" id="CEJ93743.1"/>
    </source>
</evidence>
<keyword evidence="4" id="KW-0808">Transferase</keyword>
<evidence type="ECO:0000256" key="7">
    <source>
        <dbReference type="ARBA" id="ARBA00022833"/>
    </source>
</evidence>
<proteinExistence type="inferred from homology"/>
<dbReference type="Proteomes" id="UP000039046">
    <property type="component" value="Unassembled WGS sequence"/>
</dbReference>
<dbReference type="GO" id="GO:0005953">
    <property type="term" value="C:CAAX-protein geranylgeranyltransferase complex"/>
    <property type="evidence" value="ECO:0007669"/>
    <property type="project" value="TreeGrafter"/>
</dbReference>
<reference evidence="9 10" key="1">
    <citation type="journal article" date="2015" name="Genome Announc.">
        <title>Draft Genome Sequence and Gene Annotation of the Entomopathogenic Fungus Verticillium hemipterigenum.</title>
        <authorList>
            <person name="Horn F."/>
            <person name="Habel A."/>
            <person name="Scharf D.H."/>
            <person name="Dworschak J."/>
            <person name="Brakhage A.A."/>
            <person name="Guthke R."/>
            <person name="Hertweck C."/>
            <person name="Linde J."/>
        </authorList>
    </citation>
    <scope>NUCLEOTIDE SEQUENCE [LARGE SCALE GENOMIC DNA]</scope>
</reference>
<dbReference type="AlphaFoldDB" id="A0A0A1TQ53"/>
<dbReference type="EMBL" id="CDHN01000006">
    <property type="protein sequence ID" value="CEJ93743.1"/>
    <property type="molecule type" value="Genomic_DNA"/>
</dbReference>
<dbReference type="Gene3D" id="1.50.10.20">
    <property type="match status" value="1"/>
</dbReference>
<keyword evidence="7" id="KW-0862">Zinc</keyword>
<keyword evidence="6" id="KW-0677">Repeat</keyword>
<dbReference type="PANTHER" id="PTHR11774">
    <property type="entry name" value="GERANYLGERANYL TRANSFERASE TYPE BETA SUBUNIT"/>
    <property type="match status" value="1"/>
</dbReference>
<evidence type="ECO:0000256" key="3">
    <source>
        <dbReference type="ARBA" id="ARBA00022602"/>
    </source>
</evidence>
<evidence type="ECO:0000256" key="5">
    <source>
        <dbReference type="ARBA" id="ARBA00022723"/>
    </source>
</evidence>
<name>A0A0A1TQ53_9HYPO</name>
<dbReference type="OrthoDB" id="24893at2759"/>